<dbReference type="RefSeq" id="WP_129341069.1">
    <property type="nucleotide sequence ID" value="NZ_JACIDD010000001.1"/>
</dbReference>
<sequence length="254" mass="28003">MKIRILGSGTSSGVPRLGGDWGACDPAEPRNRRTRVSALVETNTTRILIDTGPDMRQQLLDAAVADVDAVLWTHDHADHCHGIDDLRQLFHLRGQPVRGYARPETLAVLRERFGYVFFGRNGYRATVEAQELPDRLQIGDVHVSVTDQPHGAIRSAGLRFESDGRSVVYATDFNEVTDAMLALYRGCNLMVVDALRDAPHPTHPTVDEALALIAACGDPRAVLIHMDHSLDYQALRSRLPEHVEPGFDGLELTA</sequence>
<reference evidence="2 3" key="1">
    <citation type="submission" date="2019-01" db="EMBL/GenBank/DDBJ databases">
        <title>Sphingomonas mucosissima sp. nov. and Sphingomonas desiccabilis sp. nov., from biological soil crusts in the Colorado Plateau, USA.</title>
        <authorList>
            <person name="Zhu D."/>
        </authorList>
    </citation>
    <scope>NUCLEOTIDE SEQUENCE [LARGE SCALE GENOMIC DNA]</scope>
    <source>
        <strain evidence="2 3">CP1D</strain>
    </source>
</reference>
<organism evidence="2 3">
    <name type="scientific">Sphingomonas desiccabilis</name>
    <dbReference type="NCBI Taxonomy" id="429134"/>
    <lineage>
        <taxon>Bacteria</taxon>
        <taxon>Pseudomonadati</taxon>
        <taxon>Pseudomonadota</taxon>
        <taxon>Alphaproteobacteria</taxon>
        <taxon>Sphingomonadales</taxon>
        <taxon>Sphingomonadaceae</taxon>
        <taxon>Sphingomonas</taxon>
    </lineage>
</organism>
<evidence type="ECO:0000259" key="1">
    <source>
        <dbReference type="SMART" id="SM00849"/>
    </source>
</evidence>
<comment type="caution">
    <text evidence="2">The sequence shown here is derived from an EMBL/GenBank/DDBJ whole genome shotgun (WGS) entry which is preliminary data.</text>
</comment>
<dbReference type="CDD" id="cd16279">
    <property type="entry name" value="metallo-hydrolase-like_MBL-fold"/>
    <property type="match status" value="1"/>
</dbReference>
<dbReference type="Pfam" id="PF12706">
    <property type="entry name" value="Lactamase_B_2"/>
    <property type="match status" value="1"/>
</dbReference>
<keyword evidence="2" id="KW-0378">Hydrolase</keyword>
<dbReference type="Proteomes" id="UP000292347">
    <property type="component" value="Unassembled WGS sequence"/>
</dbReference>
<protein>
    <submittedName>
        <fullName evidence="2">MBL fold metallo-hydrolase</fullName>
    </submittedName>
</protein>
<keyword evidence="3" id="KW-1185">Reference proteome</keyword>
<dbReference type="Gene3D" id="3.60.15.10">
    <property type="entry name" value="Ribonuclease Z/Hydroxyacylglutathione hydrolase-like"/>
    <property type="match status" value="1"/>
</dbReference>
<name>A0A4Q2IX14_9SPHN</name>
<dbReference type="PANTHER" id="PTHR42663:SF6">
    <property type="entry name" value="HYDROLASE C777.06C-RELATED"/>
    <property type="match status" value="1"/>
</dbReference>
<dbReference type="InterPro" id="IPR001279">
    <property type="entry name" value="Metallo-B-lactamas"/>
</dbReference>
<evidence type="ECO:0000313" key="3">
    <source>
        <dbReference type="Proteomes" id="UP000292347"/>
    </source>
</evidence>
<dbReference type="PANTHER" id="PTHR42663">
    <property type="entry name" value="HYDROLASE C777.06C-RELATED-RELATED"/>
    <property type="match status" value="1"/>
</dbReference>
<feature type="domain" description="Metallo-beta-lactamase" evidence="1">
    <location>
        <begin position="34"/>
        <end position="228"/>
    </location>
</feature>
<dbReference type="SUPFAM" id="SSF56281">
    <property type="entry name" value="Metallo-hydrolase/oxidoreductase"/>
    <property type="match status" value="1"/>
</dbReference>
<dbReference type="SMART" id="SM00849">
    <property type="entry name" value="Lactamase_B"/>
    <property type="match status" value="1"/>
</dbReference>
<dbReference type="OrthoDB" id="9781189at2"/>
<accession>A0A4Q2IX14</accession>
<evidence type="ECO:0000313" key="2">
    <source>
        <dbReference type="EMBL" id="RXZ35299.1"/>
    </source>
</evidence>
<proteinExistence type="predicted"/>
<dbReference type="GO" id="GO:0016787">
    <property type="term" value="F:hydrolase activity"/>
    <property type="evidence" value="ECO:0007669"/>
    <property type="project" value="UniProtKB-KW"/>
</dbReference>
<dbReference type="EMBL" id="SDPT01000001">
    <property type="protein sequence ID" value="RXZ35299.1"/>
    <property type="molecule type" value="Genomic_DNA"/>
</dbReference>
<gene>
    <name evidence="2" type="ORF">EO081_06635</name>
</gene>
<dbReference type="InterPro" id="IPR036866">
    <property type="entry name" value="RibonucZ/Hydroxyglut_hydro"/>
</dbReference>
<dbReference type="AlphaFoldDB" id="A0A4Q2IX14"/>